<dbReference type="InterPro" id="IPR013221">
    <property type="entry name" value="Mur_ligase_cen"/>
</dbReference>
<evidence type="ECO:0000313" key="25">
    <source>
        <dbReference type="EMBL" id="SNC63194.1"/>
    </source>
</evidence>
<dbReference type="InterPro" id="IPR036565">
    <property type="entry name" value="Mur-like_cat_sf"/>
</dbReference>
<comment type="catalytic activity">
    <reaction evidence="19">
        <text>10-formyltetrahydrofolyl-(gamma-L-Glu)(n) + L-glutamate + ATP = 10-formyltetrahydrofolyl-(gamma-L-Glu)(n+1) + ADP + phosphate + H(+)</text>
        <dbReference type="Rhea" id="RHEA:51904"/>
        <dbReference type="Rhea" id="RHEA-COMP:13088"/>
        <dbReference type="Rhea" id="RHEA-COMP:14300"/>
        <dbReference type="ChEBI" id="CHEBI:15378"/>
        <dbReference type="ChEBI" id="CHEBI:29985"/>
        <dbReference type="ChEBI" id="CHEBI:30616"/>
        <dbReference type="ChEBI" id="CHEBI:43474"/>
        <dbReference type="ChEBI" id="CHEBI:134413"/>
        <dbReference type="ChEBI" id="CHEBI:456216"/>
        <dbReference type="EC" id="6.3.2.17"/>
    </reaction>
</comment>
<dbReference type="Pfam" id="PF08245">
    <property type="entry name" value="Mur_ligase_M"/>
    <property type="match status" value="1"/>
</dbReference>
<evidence type="ECO:0000256" key="17">
    <source>
        <dbReference type="ARBA" id="ARBA00032510"/>
    </source>
</evidence>
<dbReference type="EC" id="6.3.2.12" evidence="6"/>
<comment type="catalytic activity">
    <reaction evidence="18">
        <text>(6S)-5,6,7,8-tetrahydrofolyl-(gamma-L-Glu)(n) + L-glutamate + ATP = (6S)-5,6,7,8-tetrahydrofolyl-(gamma-L-Glu)(n+1) + ADP + phosphate + H(+)</text>
        <dbReference type="Rhea" id="RHEA:10580"/>
        <dbReference type="Rhea" id="RHEA-COMP:14738"/>
        <dbReference type="Rhea" id="RHEA-COMP:14740"/>
        <dbReference type="ChEBI" id="CHEBI:15378"/>
        <dbReference type="ChEBI" id="CHEBI:29985"/>
        <dbReference type="ChEBI" id="CHEBI:30616"/>
        <dbReference type="ChEBI" id="CHEBI:43474"/>
        <dbReference type="ChEBI" id="CHEBI:141005"/>
        <dbReference type="ChEBI" id="CHEBI:456216"/>
        <dbReference type="EC" id="6.3.2.17"/>
    </reaction>
</comment>
<evidence type="ECO:0000256" key="10">
    <source>
        <dbReference type="ARBA" id="ARBA00022723"/>
    </source>
</evidence>
<comment type="pathway">
    <text evidence="3">Cofactor biosynthesis; tetrahydrofolate biosynthesis; 7,8-dihydrofolate from 2-amino-4-hydroxy-6-hydroxymethyl-7,8-dihydropteridine diphosphate and 4-aminobenzoate: step 2/2.</text>
</comment>
<dbReference type="EMBL" id="FYEW01000001">
    <property type="protein sequence ID" value="SNC63194.1"/>
    <property type="molecule type" value="Genomic_DNA"/>
</dbReference>
<dbReference type="PROSITE" id="PS01012">
    <property type="entry name" value="FOLYLPOLYGLU_SYNT_2"/>
    <property type="match status" value="1"/>
</dbReference>
<evidence type="ECO:0000256" key="3">
    <source>
        <dbReference type="ARBA" id="ARBA00004799"/>
    </source>
</evidence>
<evidence type="ECO:0000256" key="12">
    <source>
        <dbReference type="ARBA" id="ARBA00022840"/>
    </source>
</evidence>
<evidence type="ECO:0000256" key="11">
    <source>
        <dbReference type="ARBA" id="ARBA00022741"/>
    </source>
</evidence>
<comment type="catalytic activity">
    <reaction evidence="20">
        <text>(6R)-5,10-methylenetetrahydrofolyl-(gamma-L-Glu)(n) + L-glutamate + ATP = (6R)-5,10-methylenetetrahydrofolyl-(gamma-L-Glu)(n+1) + ADP + phosphate + H(+)</text>
        <dbReference type="Rhea" id="RHEA:51912"/>
        <dbReference type="Rhea" id="RHEA-COMP:13257"/>
        <dbReference type="Rhea" id="RHEA-COMP:13258"/>
        <dbReference type="ChEBI" id="CHEBI:15378"/>
        <dbReference type="ChEBI" id="CHEBI:29985"/>
        <dbReference type="ChEBI" id="CHEBI:30616"/>
        <dbReference type="ChEBI" id="CHEBI:43474"/>
        <dbReference type="ChEBI" id="CHEBI:136572"/>
        <dbReference type="ChEBI" id="CHEBI:456216"/>
        <dbReference type="EC" id="6.3.2.17"/>
    </reaction>
</comment>
<evidence type="ECO:0000256" key="22">
    <source>
        <dbReference type="PIRNR" id="PIRNR001563"/>
    </source>
</evidence>
<dbReference type="EC" id="6.3.2.17" evidence="7"/>
<evidence type="ECO:0000256" key="9">
    <source>
        <dbReference type="ARBA" id="ARBA00022598"/>
    </source>
</evidence>
<protein>
    <recommendedName>
        <fullName evidence="8">Dihydrofolate synthase/folylpolyglutamate synthase</fullName>
        <ecNumber evidence="6">6.3.2.12</ecNumber>
        <ecNumber evidence="7">6.3.2.17</ecNumber>
    </recommendedName>
    <alternativeName>
        <fullName evidence="17">Folylpoly-gamma-glutamate synthetase-dihydrofolate synthetase</fullName>
    </alternativeName>
    <alternativeName>
        <fullName evidence="15">Folylpolyglutamate synthetase</fullName>
    </alternativeName>
    <alternativeName>
        <fullName evidence="16">Tetrahydrofolylpolyglutamate synthase</fullName>
    </alternativeName>
</protein>
<dbReference type="InterPro" id="IPR001645">
    <property type="entry name" value="Folylpolyglutamate_synth"/>
</dbReference>
<keyword evidence="11 22" id="KW-0547">Nucleotide-binding</keyword>
<dbReference type="GO" id="GO:0046872">
    <property type="term" value="F:metal ion binding"/>
    <property type="evidence" value="ECO:0007669"/>
    <property type="project" value="UniProtKB-KW"/>
</dbReference>
<dbReference type="GO" id="GO:0005524">
    <property type="term" value="F:ATP binding"/>
    <property type="evidence" value="ECO:0007669"/>
    <property type="project" value="UniProtKB-KW"/>
</dbReference>
<dbReference type="InterPro" id="IPR036615">
    <property type="entry name" value="Mur_ligase_C_dom_sf"/>
</dbReference>
<dbReference type="GO" id="GO:0005737">
    <property type="term" value="C:cytoplasm"/>
    <property type="evidence" value="ECO:0007669"/>
    <property type="project" value="TreeGrafter"/>
</dbReference>
<dbReference type="Pfam" id="PF02875">
    <property type="entry name" value="Mur_ligase_C"/>
    <property type="match status" value="1"/>
</dbReference>
<dbReference type="InterPro" id="IPR004101">
    <property type="entry name" value="Mur_ligase_C"/>
</dbReference>
<dbReference type="SUPFAM" id="SSF53623">
    <property type="entry name" value="MurD-like peptide ligases, catalytic domain"/>
    <property type="match status" value="1"/>
</dbReference>
<organism evidence="25 26">
    <name type="scientific">Hymenobacter gelipurpurascens</name>
    <dbReference type="NCBI Taxonomy" id="89968"/>
    <lineage>
        <taxon>Bacteria</taxon>
        <taxon>Pseudomonadati</taxon>
        <taxon>Bacteroidota</taxon>
        <taxon>Cytophagia</taxon>
        <taxon>Cytophagales</taxon>
        <taxon>Hymenobacteraceae</taxon>
        <taxon>Hymenobacter</taxon>
    </lineage>
</organism>
<keyword evidence="26" id="KW-1185">Reference proteome</keyword>
<evidence type="ECO:0000256" key="14">
    <source>
        <dbReference type="ARBA" id="ARBA00022909"/>
    </source>
</evidence>
<evidence type="ECO:0000256" key="8">
    <source>
        <dbReference type="ARBA" id="ARBA00019357"/>
    </source>
</evidence>
<dbReference type="FunFam" id="3.40.1190.10:FF:000011">
    <property type="entry name" value="Folylpolyglutamate synthase/dihydrofolate synthase"/>
    <property type="match status" value="1"/>
</dbReference>
<evidence type="ECO:0000256" key="15">
    <source>
        <dbReference type="ARBA" id="ARBA00030048"/>
    </source>
</evidence>
<evidence type="ECO:0000259" key="24">
    <source>
        <dbReference type="Pfam" id="PF08245"/>
    </source>
</evidence>
<evidence type="ECO:0000256" key="20">
    <source>
        <dbReference type="ARBA" id="ARBA00049035"/>
    </source>
</evidence>
<evidence type="ECO:0000256" key="18">
    <source>
        <dbReference type="ARBA" id="ARBA00047493"/>
    </source>
</evidence>
<evidence type="ECO:0000256" key="13">
    <source>
        <dbReference type="ARBA" id="ARBA00022842"/>
    </source>
</evidence>
<dbReference type="SUPFAM" id="SSF53244">
    <property type="entry name" value="MurD-like peptide ligases, peptide-binding domain"/>
    <property type="match status" value="1"/>
</dbReference>
<keyword evidence="14" id="KW-0289">Folate biosynthesis</keyword>
<evidence type="ECO:0000256" key="16">
    <source>
        <dbReference type="ARBA" id="ARBA00030592"/>
    </source>
</evidence>
<dbReference type="PANTHER" id="PTHR11136:SF0">
    <property type="entry name" value="DIHYDROFOLATE SYNTHETASE-RELATED"/>
    <property type="match status" value="1"/>
</dbReference>
<dbReference type="NCBIfam" id="TIGR01499">
    <property type="entry name" value="folC"/>
    <property type="match status" value="1"/>
</dbReference>
<keyword evidence="12 22" id="KW-0067">ATP-binding</keyword>
<comment type="cofactor">
    <cofactor evidence="1">
        <name>Mg(2+)</name>
        <dbReference type="ChEBI" id="CHEBI:18420"/>
    </cofactor>
</comment>
<dbReference type="PANTHER" id="PTHR11136">
    <property type="entry name" value="FOLYLPOLYGLUTAMATE SYNTHASE-RELATED"/>
    <property type="match status" value="1"/>
</dbReference>
<proteinExistence type="inferred from homology"/>
<keyword evidence="10" id="KW-0479">Metal-binding</keyword>
<evidence type="ECO:0000256" key="7">
    <source>
        <dbReference type="ARBA" id="ARBA00013025"/>
    </source>
</evidence>
<evidence type="ECO:0000313" key="26">
    <source>
        <dbReference type="Proteomes" id="UP000198131"/>
    </source>
</evidence>
<dbReference type="AlphaFoldDB" id="A0A212TBK9"/>
<feature type="domain" description="Mur ligase C-terminal" evidence="23">
    <location>
        <begin position="326"/>
        <end position="443"/>
    </location>
</feature>
<evidence type="ECO:0000256" key="5">
    <source>
        <dbReference type="ARBA" id="ARBA00008276"/>
    </source>
</evidence>
<accession>A0A212TBK9</accession>
<name>A0A212TBK9_9BACT</name>
<dbReference type="PIRSF" id="PIRSF001563">
    <property type="entry name" value="Folylpolyglu_synth"/>
    <property type="match status" value="1"/>
</dbReference>
<comment type="catalytic activity">
    <reaction evidence="21">
        <text>7,8-dihydropteroate + L-glutamate + ATP = 7,8-dihydrofolate + ADP + phosphate + H(+)</text>
        <dbReference type="Rhea" id="RHEA:23584"/>
        <dbReference type="ChEBI" id="CHEBI:15378"/>
        <dbReference type="ChEBI" id="CHEBI:17839"/>
        <dbReference type="ChEBI" id="CHEBI:29985"/>
        <dbReference type="ChEBI" id="CHEBI:30616"/>
        <dbReference type="ChEBI" id="CHEBI:43474"/>
        <dbReference type="ChEBI" id="CHEBI:57451"/>
        <dbReference type="ChEBI" id="CHEBI:456216"/>
        <dbReference type="EC" id="6.3.2.12"/>
    </reaction>
</comment>
<dbReference type="GO" id="GO:0008841">
    <property type="term" value="F:dihydrofolate synthase activity"/>
    <property type="evidence" value="ECO:0007669"/>
    <property type="project" value="UniProtKB-EC"/>
</dbReference>
<dbReference type="GO" id="GO:0046656">
    <property type="term" value="P:folic acid biosynthetic process"/>
    <property type="evidence" value="ECO:0007669"/>
    <property type="project" value="UniProtKB-KW"/>
</dbReference>
<reference evidence="26" key="1">
    <citation type="submission" date="2017-06" db="EMBL/GenBank/DDBJ databases">
        <authorList>
            <person name="Varghese N."/>
            <person name="Submissions S."/>
        </authorList>
    </citation>
    <scope>NUCLEOTIDE SEQUENCE [LARGE SCALE GENOMIC DNA]</scope>
    <source>
        <strain evidence="26">DSM 11116</strain>
    </source>
</reference>
<evidence type="ECO:0000259" key="23">
    <source>
        <dbReference type="Pfam" id="PF02875"/>
    </source>
</evidence>
<comment type="pathway">
    <text evidence="4">Cofactor biosynthesis; tetrahydrofolylpolyglutamate biosynthesis.</text>
</comment>
<sequence>MGIWQQLIGNGPRQFLTHPPMTYRETLDFLYNQLPMFQRVGEAGYKPGLGNTEAVAELTGHPERRFRSVHVAGTNGKGSSSNLLAAVLQAAGYKVGLYTSPHLREFTERIKVNGQDLAPEYLVEWVARWWPQFEKVQPSFFEMCVALCFSYFAEQQVDIAIVEVGLGGRLDSTNIIQPLVSLITNISLDHQNLLGDTLPKIAGEKAGIIKSGVPAIISQTQLEVQPVFVEKAATEGATLLFADQAYQVALTRPAAPDEDVQHLRVTHNGELYLDNLELALAGDYQRLNLPGVLAVLEELRQQGFVIPEAAVRTGLREVRRLTGFRGRWTILGRRPLVVCDTGHNEAGLRFVTEQLARLPYNRLHFVLGVVNDKDVTKMLGLLPREATYYFCQASIPRALPATELAERAAGLGLLGQVYGPVVAAVAAARAAAAADDVVFIGGSTFVVAEIEEL</sequence>
<evidence type="ECO:0000256" key="2">
    <source>
        <dbReference type="ARBA" id="ARBA00002714"/>
    </source>
</evidence>
<dbReference type="Gene3D" id="3.40.1190.10">
    <property type="entry name" value="Mur-like, catalytic domain"/>
    <property type="match status" value="1"/>
</dbReference>
<dbReference type="Proteomes" id="UP000198131">
    <property type="component" value="Unassembled WGS sequence"/>
</dbReference>
<keyword evidence="13" id="KW-0460">Magnesium</keyword>
<gene>
    <name evidence="25" type="ORF">SAMN06265337_0825</name>
</gene>
<comment type="similarity">
    <text evidence="5 22">Belongs to the folylpolyglutamate synthase family.</text>
</comment>
<evidence type="ECO:0000256" key="21">
    <source>
        <dbReference type="ARBA" id="ARBA00049161"/>
    </source>
</evidence>
<dbReference type="Gene3D" id="3.90.190.20">
    <property type="entry name" value="Mur ligase, C-terminal domain"/>
    <property type="match status" value="1"/>
</dbReference>
<dbReference type="GO" id="GO:0004326">
    <property type="term" value="F:tetrahydrofolylpolyglutamate synthase activity"/>
    <property type="evidence" value="ECO:0007669"/>
    <property type="project" value="UniProtKB-EC"/>
</dbReference>
<dbReference type="InterPro" id="IPR018109">
    <property type="entry name" value="Folylpolyglutamate_synth_CS"/>
</dbReference>
<evidence type="ECO:0000256" key="1">
    <source>
        <dbReference type="ARBA" id="ARBA00001946"/>
    </source>
</evidence>
<keyword evidence="9 22" id="KW-0436">Ligase</keyword>
<evidence type="ECO:0000256" key="6">
    <source>
        <dbReference type="ARBA" id="ARBA00013023"/>
    </source>
</evidence>
<evidence type="ECO:0000256" key="19">
    <source>
        <dbReference type="ARBA" id="ARBA00047808"/>
    </source>
</evidence>
<evidence type="ECO:0000256" key="4">
    <source>
        <dbReference type="ARBA" id="ARBA00005150"/>
    </source>
</evidence>
<feature type="domain" description="Mur ligase central" evidence="24">
    <location>
        <begin position="71"/>
        <end position="295"/>
    </location>
</feature>
<comment type="function">
    <text evidence="2">Functions in two distinct reactions of the de novo folate biosynthetic pathway. Catalyzes the addition of a glutamate residue to dihydropteroate (7,8-dihydropteroate or H2Pte) to form dihydrofolate (7,8-dihydrofolate monoglutamate or H2Pte-Glu). Also catalyzes successive additions of L-glutamate to tetrahydrofolate or 10-formyltetrahydrofolate or 5,10-methylenetetrahydrofolate, leading to folylpolyglutamate derivatives.</text>
</comment>